<name>A0A381DKD2_9BACT</name>
<dbReference type="PIRSF" id="PIRSF020419">
    <property type="entry name" value="Fe_uptake_reg_CjrA_prd"/>
    <property type="match status" value="1"/>
</dbReference>
<dbReference type="Proteomes" id="UP000254920">
    <property type="component" value="Unassembled WGS sequence"/>
</dbReference>
<evidence type="ECO:0000313" key="3">
    <source>
        <dbReference type="Proteomes" id="UP000254920"/>
    </source>
</evidence>
<protein>
    <submittedName>
        <fullName evidence="2">Chain X</fullName>
    </submittedName>
</protein>
<dbReference type="AlphaFoldDB" id="A0A381DKD2"/>
<dbReference type="RefSeq" id="WP_089181838.1">
    <property type="nucleotide sequence ID" value="NZ_CP043427.1"/>
</dbReference>
<dbReference type="InterPro" id="IPR016773">
    <property type="entry name" value="Fe3_uptake_reg_CjrA_prd"/>
</dbReference>
<dbReference type="GeneID" id="93089929"/>
<feature type="domain" description="Haem-binding uptake Tiki superfamily ChaN" evidence="1">
    <location>
        <begin position="52"/>
        <end position="243"/>
    </location>
</feature>
<dbReference type="CDD" id="cd14727">
    <property type="entry name" value="ChanN-like"/>
    <property type="match status" value="1"/>
</dbReference>
<dbReference type="SUPFAM" id="SSF159501">
    <property type="entry name" value="EreA/ChaN-like"/>
    <property type="match status" value="1"/>
</dbReference>
<dbReference type="Gene3D" id="3.40.50.11550">
    <property type="match status" value="1"/>
</dbReference>
<keyword evidence="3" id="KW-1185">Reference proteome</keyword>
<proteinExistence type="predicted"/>
<reference evidence="2 3" key="1">
    <citation type="submission" date="2018-06" db="EMBL/GenBank/DDBJ databases">
        <authorList>
            <consortium name="Pathogen Informatics"/>
            <person name="Doyle S."/>
        </authorList>
    </citation>
    <scope>NUCLEOTIDE SEQUENCE [LARGE SCALE GENOMIC DNA]</scope>
    <source>
        <strain evidence="2 3">NCTC12475</strain>
    </source>
</reference>
<gene>
    <name evidence="2" type="ORF">NCTC12475_01275</name>
</gene>
<evidence type="ECO:0000259" key="1">
    <source>
        <dbReference type="Pfam" id="PF04187"/>
    </source>
</evidence>
<dbReference type="EMBL" id="UFVD01000001">
    <property type="protein sequence ID" value="SUX11060.1"/>
    <property type="molecule type" value="Genomic_DNA"/>
</dbReference>
<dbReference type="OrthoDB" id="5360198at2"/>
<dbReference type="Gene3D" id="1.10.8.760">
    <property type="entry name" value="Haem-binding uptake, Tiki superfamily, ChaN, domain 2"/>
    <property type="match status" value="1"/>
</dbReference>
<accession>A0A381DKD2</accession>
<dbReference type="InterPro" id="IPR007314">
    <property type="entry name" value="Cofac_haem-bd_dom"/>
</dbReference>
<dbReference type="Pfam" id="PF04187">
    <property type="entry name" value="Cofac_haem_bdg"/>
    <property type="match status" value="1"/>
</dbReference>
<dbReference type="STRING" id="32024.GCA_000788295_01691"/>
<sequence>MLIRLMSYICIFILCVFIEGCAKKVEILPSEFNDFKIVSLKNHEEITYDDFINRLLKYDIILLGEEHINTYHHIMQSKIIQDLSNNLNLDIALEMFSSSHQDILDEAKHNFENISKSMLKKSLMWDDKWQYSYYKTLMQTIFYLPNTNILGANLNKNEISTIYKGAMALMGNLSTKKEVKDKIGDFIKPTHDISDEDILNKLIKIQQYKDRRMADILVHSKNKIVLIAGRYHVNKLSGVPLHIMDYKSKKNFVSVGLGFENETIKDIKNNEFDFMIFFNDYKERREVK</sequence>
<organism evidence="2 3">
    <name type="scientific">Campylobacter sputorum subsp. sputorum</name>
    <dbReference type="NCBI Taxonomy" id="32024"/>
    <lineage>
        <taxon>Bacteria</taxon>
        <taxon>Pseudomonadati</taxon>
        <taxon>Campylobacterota</taxon>
        <taxon>Epsilonproteobacteria</taxon>
        <taxon>Campylobacterales</taxon>
        <taxon>Campylobacteraceae</taxon>
        <taxon>Campylobacter</taxon>
    </lineage>
</organism>
<evidence type="ECO:0000313" key="2">
    <source>
        <dbReference type="EMBL" id="SUX11060.1"/>
    </source>
</evidence>